<evidence type="ECO:0000256" key="1">
    <source>
        <dbReference type="SAM" id="Phobius"/>
    </source>
</evidence>
<dbReference type="PANTHER" id="PTHR34351">
    <property type="entry name" value="SLR1927 PROTEIN-RELATED"/>
    <property type="match status" value="1"/>
</dbReference>
<sequence length="293" mass="33232">MKYKVKVNAFGHIFIGITVFLGVAAVNTGNNLLYMVVSALLSFMLLSGIFSLQNIKGLSLTLIPPPEVYAGTPATFTLMIGSSKRIPSFLIGVSYDEDVLCYFPYVRESSEKKISLSFKSRGLHPSITFTIFSDFPVGMFRRYYTVEVPLNLVVFPKLLKVENFHVLHTATGKTKQSLEDTLQKGVEEFHSIKEYSGEPVKFIHWKLFAKTERLMVRKMVSEERKPIVLSLDMVEGNLEEKLSKLAYLCVKLTREGYPVGLRLGDVFLEPAYGERQKRRILTELALFKQSPRV</sequence>
<dbReference type="AlphaFoldDB" id="A0A1M6T664"/>
<accession>A0A1M6T664</accession>
<dbReference type="PANTHER" id="PTHR34351:SF1">
    <property type="entry name" value="SLR1927 PROTEIN"/>
    <property type="match status" value="1"/>
</dbReference>
<dbReference type="STRING" id="381751.SAMN05444391_1316"/>
<keyword evidence="3" id="KW-1185">Reference proteome</keyword>
<organism evidence="2 3">
    <name type="scientific">Thermocrinis minervae</name>
    <dbReference type="NCBI Taxonomy" id="381751"/>
    <lineage>
        <taxon>Bacteria</taxon>
        <taxon>Pseudomonadati</taxon>
        <taxon>Aquificota</taxon>
        <taxon>Aquificia</taxon>
        <taxon>Aquificales</taxon>
        <taxon>Aquificaceae</taxon>
        <taxon>Thermocrinis</taxon>
    </lineage>
</organism>
<dbReference type="Proteomes" id="UP000189810">
    <property type="component" value="Chromosome I"/>
</dbReference>
<evidence type="ECO:0000313" key="2">
    <source>
        <dbReference type="EMBL" id="SHK52404.1"/>
    </source>
</evidence>
<dbReference type="OrthoDB" id="9778037at2"/>
<feature type="transmembrane region" description="Helical" evidence="1">
    <location>
        <begin position="7"/>
        <end position="26"/>
    </location>
</feature>
<proteinExistence type="predicted"/>
<keyword evidence="1" id="KW-1133">Transmembrane helix</keyword>
<dbReference type="RefSeq" id="WP_079654411.1">
    <property type="nucleotide sequence ID" value="NZ_LT670846.1"/>
</dbReference>
<dbReference type="EMBL" id="LT670846">
    <property type="protein sequence ID" value="SHK52404.1"/>
    <property type="molecule type" value="Genomic_DNA"/>
</dbReference>
<reference evidence="2 3" key="1">
    <citation type="submission" date="2016-11" db="EMBL/GenBank/DDBJ databases">
        <authorList>
            <person name="Jaros S."/>
            <person name="Januszkiewicz K."/>
            <person name="Wedrychowicz H."/>
        </authorList>
    </citation>
    <scope>NUCLEOTIDE SEQUENCE [LARGE SCALE GENOMIC DNA]</scope>
    <source>
        <strain evidence="2 3">DSM 19557</strain>
    </source>
</reference>
<keyword evidence="1" id="KW-0812">Transmembrane</keyword>
<feature type="transmembrane region" description="Helical" evidence="1">
    <location>
        <begin position="32"/>
        <end position="52"/>
    </location>
</feature>
<protein>
    <submittedName>
        <fullName evidence="2">Uncharacterized conserved protein, DUF58 family, contains vWF domain</fullName>
    </submittedName>
</protein>
<name>A0A1M6T664_9AQUI</name>
<gene>
    <name evidence="2" type="ORF">SAMN05444391_1316</name>
</gene>
<keyword evidence="1" id="KW-0472">Membrane</keyword>
<evidence type="ECO:0000313" key="3">
    <source>
        <dbReference type="Proteomes" id="UP000189810"/>
    </source>
</evidence>